<evidence type="ECO:0000259" key="2">
    <source>
        <dbReference type="PROSITE" id="PS50110"/>
    </source>
</evidence>
<evidence type="ECO:0000313" key="4">
    <source>
        <dbReference type="Proteomes" id="UP000245820"/>
    </source>
</evidence>
<evidence type="ECO:0000256" key="1">
    <source>
        <dbReference type="PROSITE-ProRule" id="PRU00169"/>
    </source>
</evidence>
<dbReference type="SMART" id="SM00448">
    <property type="entry name" value="REC"/>
    <property type="match status" value="1"/>
</dbReference>
<evidence type="ECO:0000313" key="3">
    <source>
        <dbReference type="EMBL" id="AWL06433.1"/>
    </source>
</evidence>
<accession>A0A2S2DM16</accession>
<dbReference type="InterPro" id="IPR011006">
    <property type="entry name" value="CheY-like_superfamily"/>
</dbReference>
<dbReference type="EMBL" id="CP029343">
    <property type="protein sequence ID" value="AWL06433.1"/>
    <property type="molecule type" value="Genomic_DNA"/>
</dbReference>
<reference evidence="3 4" key="1">
    <citation type="submission" date="2018-05" db="EMBL/GenBank/DDBJ databases">
        <title>Complete genome sequence of Massilia oculi sp. nov. CCUG 43427T (=DSM 26321T), the type strain of M. oculi, and comparison with genome sequences of other Massilia strains.</title>
        <authorList>
            <person name="Zhu B."/>
        </authorList>
    </citation>
    <scope>NUCLEOTIDE SEQUENCE [LARGE SCALE GENOMIC DNA]</scope>
    <source>
        <strain evidence="3 4">CCUG 43427</strain>
    </source>
</reference>
<feature type="modified residue" description="4-aspartylphosphate" evidence="1">
    <location>
        <position position="55"/>
    </location>
</feature>
<dbReference type="PROSITE" id="PS50110">
    <property type="entry name" value="RESPONSE_REGULATORY"/>
    <property type="match status" value="1"/>
</dbReference>
<dbReference type="OrthoDB" id="8585266at2"/>
<gene>
    <name evidence="3" type="ORF">DIR46_19660</name>
</gene>
<dbReference type="AlphaFoldDB" id="A0A2S2DM16"/>
<dbReference type="KEGG" id="mtim:DIR46_19660"/>
<dbReference type="PANTHER" id="PTHR44520">
    <property type="entry name" value="RESPONSE REGULATOR RCP1-RELATED"/>
    <property type="match status" value="1"/>
</dbReference>
<dbReference type="Proteomes" id="UP000245820">
    <property type="component" value="Chromosome"/>
</dbReference>
<name>A0A2S2DM16_9BURK</name>
<dbReference type="InterPro" id="IPR001789">
    <property type="entry name" value="Sig_transdc_resp-reg_receiver"/>
</dbReference>
<proteinExistence type="predicted"/>
<sequence>MRKKVLLIDDQVLDVALTRQALHDCSIEHEIIAAFDGFEGLTQLGSQRFDVVILDLKMPRVDGFEVLAQMRLQSGLSDTPVIVVSNSGLVADRDRAATLGAVEYVQKSLDYTEFRNDIKDALGRHGFC</sequence>
<organism evidence="3 4">
    <name type="scientific">Massilia oculi</name>
    <dbReference type="NCBI Taxonomy" id="945844"/>
    <lineage>
        <taxon>Bacteria</taxon>
        <taxon>Pseudomonadati</taxon>
        <taxon>Pseudomonadota</taxon>
        <taxon>Betaproteobacteria</taxon>
        <taxon>Burkholderiales</taxon>
        <taxon>Oxalobacteraceae</taxon>
        <taxon>Telluria group</taxon>
        <taxon>Massilia</taxon>
    </lineage>
</organism>
<dbReference type="SUPFAM" id="SSF52172">
    <property type="entry name" value="CheY-like"/>
    <property type="match status" value="1"/>
</dbReference>
<dbReference type="Gene3D" id="3.40.50.2300">
    <property type="match status" value="1"/>
</dbReference>
<protein>
    <recommendedName>
        <fullName evidence="2">Response regulatory domain-containing protein</fullName>
    </recommendedName>
</protein>
<dbReference type="InterPro" id="IPR052893">
    <property type="entry name" value="TCS_response_regulator"/>
</dbReference>
<keyword evidence="1" id="KW-0597">Phosphoprotein</keyword>
<dbReference type="RefSeq" id="WP_109346750.1">
    <property type="nucleotide sequence ID" value="NZ_CP029343.1"/>
</dbReference>
<dbReference type="Pfam" id="PF00072">
    <property type="entry name" value="Response_reg"/>
    <property type="match status" value="1"/>
</dbReference>
<feature type="domain" description="Response regulatory" evidence="2">
    <location>
        <begin position="4"/>
        <end position="122"/>
    </location>
</feature>
<keyword evidence="4" id="KW-1185">Reference proteome</keyword>
<dbReference type="GO" id="GO:0000160">
    <property type="term" value="P:phosphorelay signal transduction system"/>
    <property type="evidence" value="ECO:0007669"/>
    <property type="project" value="InterPro"/>
</dbReference>